<keyword evidence="4" id="KW-1185">Reference proteome</keyword>
<dbReference type="OrthoDB" id="317332at2"/>
<feature type="compositionally biased region" description="Low complexity" evidence="1">
    <location>
        <begin position="132"/>
        <end position="146"/>
    </location>
</feature>
<dbReference type="Gene3D" id="3.10.180.10">
    <property type="entry name" value="2,3-Dihydroxybiphenyl 1,2-Dioxygenase, domain 1"/>
    <property type="match status" value="1"/>
</dbReference>
<proteinExistence type="predicted"/>
<evidence type="ECO:0000259" key="2">
    <source>
        <dbReference type="PROSITE" id="PS51819"/>
    </source>
</evidence>
<accession>A0A6P2C4A4</accession>
<sequence>MSDKPAFIHHVNFPTTNPERTIEWYSKVFGMKYIKPKSNTKVVLMTRGNFDLHFTPVEEMDRMAPYHFAVEVEDWDGFLEHLDKVGIRHTRVITRPENNSQFCYIHDPDHTMIELVFHERRPYPPVPKKEAASAPASADSGLPGSAESAEQARAELAPAEGR</sequence>
<dbReference type="InterPro" id="IPR004360">
    <property type="entry name" value="Glyas_Fos-R_dOase_dom"/>
</dbReference>
<evidence type="ECO:0000313" key="4">
    <source>
        <dbReference type="Proteomes" id="UP000460272"/>
    </source>
</evidence>
<evidence type="ECO:0000256" key="1">
    <source>
        <dbReference type="SAM" id="MobiDB-lite"/>
    </source>
</evidence>
<dbReference type="CDD" id="cd06587">
    <property type="entry name" value="VOC"/>
    <property type="match status" value="1"/>
</dbReference>
<organism evidence="3 4">
    <name type="scientific">Trebonia kvetii</name>
    <dbReference type="NCBI Taxonomy" id="2480626"/>
    <lineage>
        <taxon>Bacteria</taxon>
        <taxon>Bacillati</taxon>
        <taxon>Actinomycetota</taxon>
        <taxon>Actinomycetes</taxon>
        <taxon>Streptosporangiales</taxon>
        <taxon>Treboniaceae</taxon>
        <taxon>Trebonia</taxon>
    </lineage>
</organism>
<gene>
    <name evidence="3" type="ORF">EAS64_18385</name>
</gene>
<dbReference type="Pfam" id="PF00903">
    <property type="entry name" value="Glyoxalase"/>
    <property type="match status" value="1"/>
</dbReference>
<dbReference type="Proteomes" id="UP000460272">
    <property type="component" value="Unassembled WGS sequence"/>
</dbReference>
<dbReference type="InterPro" id="IPR029068">
    <property type="entry name" value="Glyas_Bleomycin-R_OHBP_Dase"/>
</dbReference>
<dbReference type="AlphaFoldDB" id="A0A6P2C4A4"/>
<feature type="domain" description="VOC" evidence="2">
    <location>
        <begin position="7"/>
        <end position="118"/>
    </location>
</feature>
<dbReference type="PROSITE" id="PS51819">
    <property type="entry name" value="VOC"/>
    <property type="match status" value="1"/>
</dbReference>
<dbReference type="EMBL" id="RPFW01000003">
    <property type="protein sequence ID" value="TVZ04343.1"/>
    <property type="molecule type" value="Genomic_DNA"/>
</dbReference>
<protein>
    <submittedName>
        <fullName evidence="3">VOC family protein</fullName>
    </submittedName>
</protein>
<feature type="region of interest" description="Disordered" evidence="1">
    <location>
        <begin position="124"/>
        <end position="162"/>
    </location>
</feature>
<evidence type="ECO:0000313" key="3">
    <source>
        <dbReference type="EMBL" id="TVZ04343.1"/>
    </source>
</evidence>
<dbReference type="InterPro" id="IPR037523">
    <property type="entry name" value="VOC_core"/>
</dbReference>
<reference evidence="3 4" key="1">
    <citation type="submission" date="2018-11" db="EMBL/GenBank/DDBJ databases">
        <title>Trebonia kvetii gen.nov., sp.nov., a novel acidophilic actinobacterium, and proposal of the new actinobacterial family Treboniaceae fam. nov.</title>
        <authorList>
            <person name="Rapoport D."/>
            <person name="Sagova-Mareckova M."/>
            <person name="Sedlacek I."/>
            <person name="Provaznik J."/>
            <person name="Kralova S."/>
            <person name="Pavlinic D."/>
            <person name="Benes V."/>
            <person name="Kopecky J."/>
        </authorList>
    </citation>
    <scope>NUCLEOTIDE SEQUENCE [LARGE SCALE GENOMIC DNA]</scope>
    <source>
        <strain evidence="3 4">15Tr583</strain>
    </source>
</reference>
<dbReference type="SUPFAM" id="SSF54593">
    <property type="entry name" value="Glyoxalase/Bleomycin resistance protein/Dihydroxybiphenyl dioxygenase"/>
    <property type="match status" value="1"/>
</dbReference>
<name>A0A6P2C4A4_9ACTN</name>
<comment type="caution">
    <text evidence="3">The sequence shown here is derived from an EMBL/GenBank/DDBJ whole genome shotgun (WGS) entry which is preliminary data.</text>
</comment>
<dbReference type="RefSeq" id="WP_145854212.1">
    <property type="nucleotide sequence ID" value="NZ_RPFW01000003.1"/>
</dbReference>